<dbReference type="GO" id="GO:0000908">
    <property type="term" value="F:taurine dioxygenase activity"/>
    <property type="evidence" value="ECO:0007669"/>
    <property type="project" value="TreeGrafter"/>
</dbReference>
<dbReference type="Proteomes" id="UP000199155">
    <property type="component" value="Unassembled WGS sequence"/>
</dbReference>
<keyword evidence="2" id="KW-0479">Metal-binding</keyword>
<dbReference type="GO" id="GO:0046872">
    <property type="term" value="F:metal ion binding"/>
    <property type="evidence" value="ECO:0007669"/>
    <property type="project" value="UniProtKB-KW"/>
</dbReference>
<dbReference type="EMBL" id="FNFF01000017">
    <property type="protein sequence ID" value="SDL06877.1"/>
    <property type="molecule type" value="Genomic_DNA"/>
</dbReference>
<name>A0A1G9H1V2_9ACTN</name>
<dbReference type="GO" id="GO:0005737">
    <property type="term" value="C:cytoplasm"/>
    <property type="evidence" value="ECO:0007669"/>
    <property type="project" value="TreeGrafter"/>
</dbReference>
<dbReference type="PANTHER" id="PTHR30468">
    <property type="entry name" value="ALPHA-KETOGLUTARATE-DEPENDENT SULFONATE DIOXYGENASE"/>
    <property type="match status" value="1"/>
</dbReference>
<accession>A0A1G9H1V2</accession>
<keyword evidence="4" id="KW-0560">Oxidoreductase</keyword>
<evidence type="ECO:0000256" key="2">
    <source>
        <dbReference type="ARBA" id="ARBA00022723"/>
    </source>
</evidence>
<dbReference type="Gene3D" id="3.60.130.10">
    <property type="entry name" value="Clavaminate synthase-like"/>
    <property type="match status" value="1"/>
</dbReference>
<keyword evidence="8" id="KW-1185">Reference proteome</keyword>
<dbReference type="STRING" id="417292.SAMN05421806_117150"/>
<proteinExistence type="inferred from homology"/>
<dbReference type="InterPro" id="IPR042098">
    <property type="entry name" value="TauD-like_sf"/>
</dbReference>
<sequence length="311" mass="34707">MQDVATAPVADPKPVLDKPLMHYGRRTLDRLAPGAEQPAYRLFDVSPLTPHFGAVLNGVDLTAPITAELAEELRQALLEWKVIFFRGQTGFTAEHQVALSAVWGSPEPNPFFAQTGTPGISRLAKDAKAAGNKNIWHSDHSFMANPSLGAVLRAVEVPAAGGDTMWADMAAAYDNLPEDLKQRIEGLTAVHDWEASWGALMNEEQKAAFRANWPQVEHPVVVRHPRSGRRTLYVNEPFTRRIKGLSEAENRELLDILVLQARIPEFQIRFHWEPDSIAVWDNIATQHYAVNDYFPQRRVMERIAIAGVPLS</sequence>
<dbReference type="InterPro" id="IPR051323">
    <property type="entry name" value="AtsK-like"/>
</dbReference>
<dbReference type="RefSeq" id="WP_093616151.1">
    <property type="nucleotide sequence ID" value="NZ_FNFF01000017.1"/>
</dbReference>
<dbReference type="AlphaFoldDB" id="A0A1G9H1V2"/>
<evidence type="ECO:0000256" key="4">
    <source>
        <dbReference type="ARBA" id="ARBA00023002"/>
    </source>
</evidence>
<dbReference type="SUPFAM" id="SSF51197">
    <property type="entry name" value="Clavaminate synthase-like"/>
    <property type="match status" value="1"/>
</dbReference>
<dbReference type="OrthoDB" id="581608at2"/>
<dbReference type="PANTHER" id="PTHR30468:SF1">
    <property type="entry name" value="ALPHA-KETOGLUTARATE-DEPENDENT SULFONATE DIOXYGENASE"/>
    <property type="match status" value="1"/>
</dbReference>
<dbReference type="InterPro" id="IPR003819">
    <property type="entry name" value="TauD/TfdA-like"/>
</dbReference>
<dbReference type="GO" id="GO:0006790">
    <property type="term" value="P:sulfur compound metabolic process"/>
    <property type="evidence" value="ECO:0007669"/>
    <property type="project" value="TreeGrafter"/>
</dbReference>
<evidence type="ECO:0000256" key="5">
    <source>
        <dbReference type="ARBA" id="ARBA00023004"/>
    </source>
</evidence>
<reference evidence="7 8" key="1">
    <citation type="submission" date="2016-10" db="EMBL/GenBank/DDBJ databases">
        <authorList>
            <person name="de Groot N.N."/>
        </authorList>
    </citation>
    <scope>NUCLEOTIDE SEQUENCE [LARGE SCALE GENOMIC DNA]</scope>
    <source>
        <strain evidence="7 8">CGMCC 4.5727</strain>
    </source>
</reference>
<evidence type="ECO:0000313" key="7">
    <source>
        <dbReference type="EMBL" id="SDL06877.1"/>
    </source>
</evidence>
<feature type="domain" description="TauD/TfdA-like" evidence="6">
    <location>
        <begin position="45"/>
        <end position="303"/>
    </location>
</feature>
<evidence type="ECO:0000256" key="1">
    <source>
        <dbReference type="ARBA" id="ARBA00005896"/>
    </source>
</evidence>
<gene>
    <name evidence="7" type="ORF">SAMN05421806_117150</name>
</gene>
<evidence type="ECO:0000313" key="8">
    <source>
        <dbReference type="Proteomes" id="UP000199155"/>
    </source>
</evidence>
<keyword evidence="3 7" id="KW-0223">Dioxygenase</keyword>
<organism evidence="7 8">
    <name type="scientific">Streptomyces indicus</name>
    <dbReference type="NCBI Taxonomy" id="417292"/>
    <lineage>
        <taxon>Bacteria</taxon>
        <taxon>Bacillati</taxon>
        <taxon>Actinomycetota</taxon>
        <taxon>Actinomycetes</taxon>
        <taxon>Kitasatosporales</taxon>
        <taxon>Streptomycetaceae</taxon>
        <taxon>Streptomyces</taxon>
    </lineage>
</organism>
<protein>
    <submittedName>
        <fullName evidence="7">Taurine dioxygenase</fullName>
    </submittedName>
</protein>
<keyword evidence="5" id="KW-0408">Iron</keyword>
<evidence type="ECO:0000256" key="3">
    <source>
        <dbReference type="ARBA" id="ARBA00022964"/>
    </source>
</evidence>
<dbReference type="Pfam" id="PF02668">
    <property type="entry name" value="TauD"/>
    <property type="match status" value="1"/>
</dbReference>
<evidence type="ECO:0000259" key="6">
    <source>
        <dbReference type="Pfam" id="PF02668"/>
    </source>
</evidence>
<comment type="similarity">
    <text evidence="1">Belongs to the TfdA dioxygenase family.</text>
</comment>